<feature type="repeat" description="ANK" evidence="1">
    <location>
        <begin position="60"/>
        <end position="92"/>
    </location>
</feature>
<keyword evidence="1" id="KW-0040">ANK repeat</keyword>
<feature type="compositionally biased region" description="Polar residues" evidence="2">
    <location>
        <begin position="257"/>
        <end position="269"/>
    </location>
</feature>
<feature type="region of interest" description="Disordered" evidence="2">
    <location>
        <begin position="231"/>
        <end position="250"/>
    </location>
</feature>
<evidence type="ECO:0000313" key="3">
    <source>
        <dbReference type="EMBL" id="ORX44111.1"/>
    </source>
</evidence>
<evidence type="ECO:0000256" key="2">
    <source>
        <dbReference type="SAM" id="MobiDB-lite"/>
    </source>
</evidence>
<name>A0A1X2G3X3_9FUNG</name>
<dbReference type="Proteomes" id="UP000242146">
    <property type="component" value="Unassembled WGS sequence"/>
</dbReference>
<dbReference type="AlphaFoldDB" id="A0A1X2G3X3"/>
<dbReference type="PROSITE" id="PS50088">
    <property type="entry name" value="ANK_REPEAT"/>
    <property type="match status" value="3"/>
</dbReference>
<evidence type="ECO:0000256" key="1">
    <source>
        <dbReference type="PROSITE-ProRule" id="PRU00023"/>
    </source>
</evidence>
<feature type="compositionally biased region" description="Polar residues" evidence="2">
    <location>
        <begin position="238"/>
        <end position="250"/>
    </location>
</feature>
<reference evidence="3 4" key="1">
    <citation type="submission" date="2016-07" db="EMBL/GenBank/DDBJ databases">
        <title>Pervasive Adenine N6-methylation of Active Genes in Fungi.</title>
        <authorList>
            <consortium name="DOE Joint Genome Institute"/>
            <person name="Mondo S.J."/>
            <person name="Dannebaum R.O."/>
            <person name="Kuo R.C."/>
            <person name="Labutti K."/>
            <person name="Haridas S."/>
            <person name="Kuo A."/>
            <person name="Salamov A."/>
            <person name="Ahrendt S.R."/>
            <person name="Lipzen A."/>
            <person name="Sullivan W."/>
            <person name="Andreopoulos W.B."/>
            <person name="Clum A."/>
            <person name="Lindquist E."/>
            <person name="Daum C."/>
            <person name="Ramamoorthy G.K."/>
            <person name="Gryganskyi A."/>
            <person name="Culley D."/>
            <person name="Magnuson J.K."/>
            <person name="James T.Y."/>
            <person name="O'Malley M.A."/>
            <person name="Stajich J.E."/>
            <person name="Spatafora J.W."/>
            <person name="Visel A."/>
            <person name="Grigoriev I.V."/>
        </authorList>
    </citation>
    <scope>NUCLEOTIDE SEQUENCE [LARGE SCALE GENOMIC DNA]</scope>
    <source>
        <strain evidence="3 4">NRRL 3301</strain>
    </source>
</reference>
<comment type="caution">
    <text evidence="3">The sequence shown here is derived from an EMBL/GenBank/DDBJ whole genome shotgun (WGS) entry which is preliminary data.</text>
</comment>
<dbReference type="STRING" id="101127.A0A1X2G3X3"/>
<feature type="compositionally biased region" description="Low complexity" evidence="2">
    <location>
        <begin position="271"/>
        <end position="285"/>
    </location>
</feature>
<dbReference type="SUPFAM" id="SSF48403">
    <property type="entry name" value="Ankyrin repeat"/>
    <property type="match status" value="1"/>
</dbReference>
<dbReference type="PANTHER" id="PTHR24184:SF11">
    <property type="entry name" value="ANKYRIN REPEAT AND SOCS BOX CONTAINING 3"/>
    <property type="match status" value="1"/>
</dbReference>
<keyword evidence="4" id="KW-1185">Reference proteome</keyword>
<dbReference type="OrthoDB" id="341259at2759"/>
<dbReference type="InterPro" id="IPR036770">
    <property type="entry name" value="Ankyrin_rpt-contain_sf"/>
</dbReference>
<dbReference type="PANTHER" id="PTHR24184">
    <property type="entry name" value="SI:CH211-189E2.2"/>
    <property type="match status" value="1"/>
</dbReference>
<dbReference type="PROSITE" id="PS50297">
    <property type="entry name" value="ANK_REP_REGION"/>
    <property type="match status" value="3"/>
</dbReference>
<gene>
    <name evidence="3" type="ORF">DM01DRAFT_1340526</name>
</gene>
<feature type="region of interest" description="Disordered" evidence="2">
    <location>
        <begin position="257"/>
        <end position="285"/>
    </location>
</feature>
<organism evidence="3 4">
    <name type="scientific">Hesseltinella vesiculosa</name>
    <dbReference type="NCBI Taxonomy" id="101127"/>
    <lineage>
        <taxon>Eukaryota</taxon>
        <taxon>Fungi</taxon>
        <taxon>Fungi incertae sedis</taxon>
        <taxon>Mucoromycota</taxon>
        <taxon>Mucoromycotina</taxon>
        <taxon>Mucoromycetes</taxon>
        <taxon>Mucorales</taxon>
        <taxon>Cunninghamellaceae</taxon>
        <taxon>Hesseltinella</taxon>
    </lineage>
</organism>
<dbReference type="SMART" id="SM00248">
    <property type="entry name" value="ANK"/>
    <property type="match status" value="4"/>
</dbReference>
<dbReference type="InterPro" id="IPR002110">
    <property type="entry name" value="Ankyrin_rpt"/>
</dbReference>
<evidence type="ECO:0000313" key="4">
    <source>
        <dbReference type="Proteomes" id="UP000242146"/>
    </source>
</evidence>
<feature type="repeat" description="ANK" evidence="1">
    <location>
        <begin position="129"/>
        <end position="161"/>
    </location>
</feature>
<protein>
    <submittedName>
        <fullName evidence="3">Ankyrin</fullName>
    </submittedName>
</protein>
<sequence>MNLYAKKSIPKATFFDLKRAAIVRESPSVRLRLAAIQGNLAAVKRLAKMTPDIQNPDPENGYTTLMLATRYGHVELVNWLLDAGHEEEMISMDNQGVTVLMLAILYNHEEIFYSYISRYPEVIHAISRDGCSALLVAAQKGNANLVGSLLSISADIDHTDNEGNSALHYAAAWGHPKVMELLISQGCHVDLQNHSHFTAADYAYSLAIKDHLRELSNMSFDLDSTMSLPTTHGHRQYPMSSTSSLGLHPPYNTSGPMITRTTSHGTSGLDSPVPRASTSSSSIPIPNLFAESLGSTGSHYMYSGSSPSLQDMSSVKTR</sequence>
<dbReference type="EMBL" id="MCGT01000050">
    <property type="protein sequence ID" value="ORX44111.1"/>
    <property type="molecule type" value="Genomic_DNA"/>
</dbReference>
<feature type="repeat" description="ANK" evidence="1">
    <location>
        <begin position="162"/>
        <end position="194"/>
    </location>
</feature>
<dbReference type="Pfam" id="PF12796">
    <property type="entry name" value="Ank_2"/>
    <property type="match status" value="2"/>
</dbReference>
<dbReference type="Gene3D" id="1.25.40.20">
    <property type="entry name" value="Ankyrin repeat-containing domain"/>
    <property type="match status" value="2"/>
</dbReference>
<accession>A0A1X2G3X3</accession>
<proteinExistence type="predicted"/>